<accession>A0ABV9A640</accession>
<evidence type="ECO:0000256" key="4">
    <source>
        <dbReference type="ARBA" id="ARBA00022989"/>
    </source>
</evidence>
<reference evidence="10" key="1">
    <citation type="journal article" date="2019" name="Int. J. Syst. Evol. Microbiol.">
        <title>The Global Catalogue of Microorganisms (GCM) 10K type strain sequencing project: providing services to taxonomists for standard genome sequencing and annotation.</title>
        <authorList>
            <consortium name="The Broad Institute Genomics Platform"/>
            <consortium name="The Broad Institute Genome Sequencing Center for Infectious Disease"/>
            <person name="Wu L."/>
            <person name="Ma J."/>
        </authorList>
    </citation>
    <scope>NUCLEOTIDE SEQUENCE [LARGE SCALE GENOMIC DNA]</scope>
    <source>
        <strain evidence="10">CGMCC 4.7357</strain>
    </source>
</reference>
<dbReference type="Pfam" id="PF04138">
    <property type="entry name" value="GtrA_DPMS_TM"/>
    <property type="match status" value="1"/>
</dbReference>
<dbReference type="InterPro" id="IPR051401">
    <property type="entry name" value="GtrA_CellWall_Glycosyl"/>
</dbReference>
<protein>
    <submittedName>
        <fullName evidence="9">GtrA family protein</fullName>
    </submittedName>
</protein>
<sequence>MAAGTGAGPPSRPARPPRTALREPGPLVSMCGGGRTTTTGTGHSETMGEWGAARTVRRLRTRLERLAREAAKFGAVGAVGFLVNVAVFNLCIHTFQLAPIRSGVISQVVAIGTNYLGNRYWTYRHTDKRRIRRETALFFAFSGVALVIENAVLAVSHYGLGFTSPLADNIAKNVIGLGIGTVFRFWTYRTWVFRTGSAGRIFGRSGGSGNLSSKEKSEDRRVLLK</sequence>
<keyword evidence="4 7" id="KW-1133">Transmembrane helix</keyword>
<evidence type="ECO:0000256" key="7">
    <source>
        <dbReference type="SAM" id="Phobius"/>
    </source>
</evidence>
<feature type="transmembrane region" description="Helical" evidence="7">
    <location>
        <begin position="98"/>
        <end position="116"/>
    </location>
</feature>
<keyword evidence="3 7" id="KW-0812">Transmembrane</keyword>
<keyword evidence="10" id="KW-1185">Reference proteome</keyword>
<comment type="caution">
    <text evidence="9">The sequence shown here is derived from an EMBL/GenBank/DDBJ whole genome shotgun (WGS) entry which is preliminary data.</text>
</comment>
<dbReference type="RefSeq" id="WP_386444792.1">
    <property type="nucleotide sequence ID" value="NZ_JBHSFH010000005.1"/>
</dbReference>
<evidence type="ECO:0000256" key="3">
    <source>
        <dbReference type="ARBA" id="ARBA00022692"/>
    </source>
</evidence>
<feature type="domain" description="GtrA/DPMS transmembrane" evidence="8">
    <location>
        <begin position="72"/>
        <end position="193"/>
    </location>
</feature>
<feature type="transmembrane region" description="Helical" evidence="7">
    <location>
        <begin position="170"/>
        <end position="187"/>
    </location>
</feature>
<dbReference type="PANTHER" id="PTHR38459">
    <property type="entry name" value="PROPHAGE BACTOPRENOL-LINKED GLUCOSE TRANSLOCASE HOMOLOG"/>
    <property type="match status" value="1"/>
</dbReference>
<dbReference type="Proteomes" id="UP001595997">
    <property type="component" value="Unassembled WGS sequence"/>
</dbReference>
<dbReference type="PANTHER" id="PTHR38459:SF1">
    <property type="entry name" value="PROPHAGE BACTOPRENOL-LINKED GLUCOSE TRANSLOCASE HOMOLOG"/>
    <property type="match status" value="1"/>
</dbReference>
<evidence type="ECO:0000256" key="5">
    <source>
        <dbReference type="ARBA" id="ARBA00023136"/>
    </source>
</evidence>
<feature type="region of interest" description="Disordered" evidence="6">
    <location>
        <begin position="1"/>
        <end position="47"/>
    </location>
</feature>
<evidence type="ECO:0000256" key="2">
    <source>
        <dbReference type="ARBA" id="ARBA00009399"/>
    </source>
</evidence>
<gene>
    <name evidence="9" type="ORF">ACFPA8_08535</name>
</gene>
<feature type="transmembrane region" description="Helical" evidence="7">
    <location>
        <begin position="137"/>
        <end position="158"/>
    </location>
</feature>
<comment type="similarity">
    <text evidence="2">Belongs to the GtrA family.</text>
</comment>
<feature type="transmembrane region" description="Helical" evidence="7">
    <location>
        <begin position="70"/>
        <end position="92"/>
    </location>
</feature>
<evidence type="ECO:0000259" key="8">
    <source>
        <dbReference type="Pfam" id="PF04138"/>
    </source>
</evidence>
<organism evidence="9 10">
    <name type="scientific">Streptomyces ovatisporus</name>
    <dbReference type="NCBI Taxonomy" id="1128682"/>
    <lineage>
        <taxon>Bacteria</taxon>
        <taxon>Bacillati</taxon>
        <taxon>Actinomycetota</taxon>
        <taxon>Actinomycetes</taxon>
        <taxon>Kitasatosporales</taxon>
        <taxon>Streptomycetaceae</taxon>
        <taxon>Streptomyces</taxon>
    </lineage>
</organism>
<comment type="subcellular location">
    <subcellularLocation>
        <location evidence="1">Membrane</location>
        <topology evidence="1">Multi-pass membrane protein</topology>
    </subcellularLocation>
</comment>
<keyword evidence="5 7" id="KW-0472">Membrane</keyword>
<evidence type="ECO:0000313" key="9">
    <source>
        <dbReference type="EMBL" id="MFC4494180.1"/>
    </source>
</evidence>
<name>A0ABV9A640_9ACTN</name>
<dbReference type="EMBL" id="JBHSFH010000005">
    <property type="protein sequence ID" value="MFC4494180.1"/>
    <property type="molecule type" value="Genomic_DNA"/>
</dbReference>
<evidence type="ECO:0000256" key="1">
    <source>
        <dbReference type="ARBA" id="ARBA00004141"/>
    </source>
</evidence>
<dbReference type="InterPro" id="IPR007267">
    <property type="entry name" value="GtrA_DPMS_TM"/>
</dbReference>
<evidence type="ECO:0000256" key="6">
    <source>
        <dbReference type="SAM" id="MobiDB-lite"/>
    </source>
</evidence>
<proteinExistence type="inferred from homology"/>
<evidence type="ECO:0000313" key="10">
    <source>
        <dbReference type="Proteomes" id="UP001595997"/>
    </source>
</evidence>